<protein>
    <submittedName>
        <fullName evidence="7">LPS export ABC transporter periplasmic protein LptC</fullName>
    </submittedName>
</protein>
<evidence type="ECO:0000256" key="4">
    <source>
        <dbReference type="ARBA" id="ARBA00022989"/>
    </source>
</evidence>
<dbReference type="RefSeq" id="WP_172839906.1">
    <property type="nucleotide sequence ID" value="NZ_LVHG01000061.1"/>
</dbReference>
<dbReference type="GO" id="GO:0005886">
    <property type="term" value="C:plasma membrane"/>
    <property type="evidence" value="ECO:0007669"/>
    <property type="project" value="InterPro"/>
</dbReference>
<keyword evidence="1" id="KW-1003">Cell membrane</keyword>
<sequence>MNNVKSAWGLVRGVLDRATIYLPIILTAAVALGTYWLVRNAPKLLEPTAKAAPTHEPDYFMRDFVIKNFLPNGDLRSELYGAEGRHYPDTDTIEVDKVRMRSISPEGLVTRSTANRGLSNSDGSELQLFGNAIVIRDPSVGPDGKPTPRLEFRGEFLHAFVDTERVTSNQPVTLIRDKDQFTGDTLDYDNLSGVANLKGRVRGVLIPSAAAAAPAPAKKR</sequence>
<dbReference type="PANTHER" id="PTHR37481:SF1">
    <property type="entry name" value="LIPOPOLYSACCHARIDE EXPORT SYSTEM PROTEIN LPTC"/>
    <property type="match status" value="1"/>
</dbReference>
<keyword evidence="4 6" id="KW-1133">Transmembrane helix</keyword>
<dbReference type="Gene3D" id="2.60.450.10">
    <property type="entry name" value="Lipopolysaccharide (LPS) transport protein A like domain"/>
    <property type="match status" value="1"/>
</dbReference>
<dbReference type="Pfam" id="PF06835">
    <property type="entry name" value="LptC"/>
    <property type="match status" value="1"/>
</dbReference>
<dbReference type="GO" id="GO:0017089">
    <property type="term" value="F:glycolipid transfer activity"/>
    <property type="evidence" value="ECO:0007669"/>
    <property type="project" value="TreeGrafter"/>
</dbReference>
<dbReference type="GO" id="GO:0015221">
    <property type="term" value="F:lipopolysaccharide transmembrane transporter activity"/>
    <property type="evidence" value="ECO:0007669"/>
    <property type="project" value="InterPro"/>
</dbReference>
<keyword evidence="5 6" id="KW-0472">Membrane</keyword>
<dbReference type="InterPro" id="IPR026265">
    <property type="entry name" value="LptC"/>
</dbReference>
<dbReference type="InterPro" id="IPR010664">
    <property type="entry name" value="LipoPS_assembly_LptC-rel"/>
</dbReference>
<dbReference type="PANTHER" id="PTHR37481">
    <property type="entry name" value="LIPOPOLYSACCHARIDE EXPORT SYSTEM PROTEIN LPTC"/>
    <property type="match status" value="1"/>
</dbReference>
<organism evidence="7 8">
    <name type="scientific">Variovorax paradoxus</name>
    <dbReference type="NCBI Taxonomy" id="34073"/>
    <lineage>
        <taxon>Bacteria</taxon>
        <taxon>Pseudomonadati</taxon>
        <taxon>Pseudomonadota</taxon>
        <taxon>Betaproteobacteria</taxon>
        <taxon>Burkholderiales</taxon>
        <taxon>Comamonadaceae</taxon>
        <taxon>Variovorax</taxon>
    </lineage>
</organism>
<dbReference type="GO" id="GO:0030288">
    <property type="term" value="C:outer membrane-bounded periplasmic space"/>
    <property type="evidence" value="ECO:0007669"/>
    <property type="project" value="TreeGrafter"/>
</dbReference>
<evidence type="ECO:0000256" key="6">
    <source>
        <dbReference type="SAM" id="Phobius"/>
    </source>
</evidence>
<proteinExistence type="predicted"/>
<keyword evidence="2" id="KW-0997">Cell inner membrane</keyword>
<dbReference type="InterPro" id="IPR052363">
    <property type="entry name" value="LPS_export_LptC"/>
</dbReference>
<dbReference type="NCBIfam" id="TIGR04409">
    <property type="entry name" value="LptC_YrbK"/>
    <property type="match status" value="1"/>
</dbReference>
<evidence type="ECO:0000256" key="2">
    <source>
        <dbReference type="ARBA" id="ARBA00022519"/>
    </source>
</evidence>
<comment type="caution">
    <text evidence="7">The sequence shown here is derived from an EMBL/GenBank/DDBJ whole genome shotgun (WGS) entry which is preliminary data.</text>
</comment>
<evidence type="ECO:0000313" key="7">
    <source>
        <dbReference type="EMBL" id="OAK60568.1"/>
    </source>
</evidence>
<dbReference type="Proteomes" id="UP000077852">
    <property type="component" value="Unassembled WGS sequence"/>
</dbReference>
<feature type="transmembrane region" description="Helical" evidence="6">
    <location>
        <begin position="20"/>
        <end position="38"/>
    </location>
</feature>
<dbReference type="AlphaFoldDB" id="A0AA91I9H6"/>
<evidence type="ECO:0000256" key="3">
    <source>
        <dbReference type="ARBA" id="ARBA00022692"/>
    </source>
</evidence>
<keyword evidence="3 6" id="KW-0812">Transmembrane</keyword>
<accession>A0AA91I9H6</accession>
<evidence type="ECO:0000313" key="8">
    <source>
        <dbReference type="Proteomes" id="UP000077852"/>
    </source>
</evidence>
<dbReference type="EMBL" id="LVHG01000061">
    <property type="protein sequence ID" value="OAK60568.1"/>
    <property type="molecule type" value="Genomic_DNA"/>
</dbReference>
<name>A0AA91I9H6_VARPD</name>
<evidence type="ECO:0000256" key="1">
    <source>
        <dbReference type="ARBA" id="ARBA00022475"/>
    </source>
</evidence>
<evidence type="ECO:0000256" key="5">
    <source>
        <dbReference type="ARBA" id="ARBA00023136"/>
    </source>
</evidence>
<gene>
    <name evidence="7" type="ORF">A3K87_23880</name>
</gene>
<reference evidence="7 8" key="1">
    <citation type="submission" date="2016-03" db="EMBL/GenBank/DDBJ databases">
        <title>Genome sequence of Variovorax paradoxus KB5.</title>
        <authorList>
            <person name="Jeong H."/>
            <person name="Hong C.E."/>
            <person name="Jo S.H."/>
            <person name="Park J.M."/>
        </authorList>
    </citation>
    <scope>NUCLEOTIDE SEQUENCE [LARGE SCALE GENOMIC DNA]</scope>
    <source>
        <strain evidence="7 8">KB5</strain>
    </source>
</reference>